<dbReference type="InterPro" id="IPR019801">
    <property type="entry name" value="Glyco_hydro_35_CS"/>
</dbReference>
<sequence length="1030" mass="113681">MKTSFLLAIGLAVEACLGLVSAPNYVRQINATDSSLQDIVTWDEYSIRVRGERILLLLGEFHPFRLPCPGLWLDVFQKVRALGFSAVSFYVDWALLEGERGSIRADGVFALEEFFQAATEAGLYLTARPGPYINAEVSGGGFPGWLKRVQGRLKTTDQGYLDAITPYMQAIGRIIAKAQITNGGPVILFQPENEYTACVQDEGYTQVSNYSMPDINSSCLQKEYMAYVEEQYRKAGIVVPFIVNDADPMGNFAPGTGVGAVDIYSFDDYPLQWSTAPSNPSNWSSLISPLLSYNETVHEEQSPTTPFSISEFQGGVPDAWGGVGIETSAAYIGPEFERIFYKINYGFRAAIQNLYMIFGGTNWGNLGHSGGYTSYDVGAAIAEDRQVIREKYSELKLQSNFLQASSAYLETHSDNGSYGIYTDATSLAVTRLAGNPTNFYVVRHGELTSRESTSYKLRVNTSAGNLAIPQLSGSLSLHGRDSKIHLVDYNVGNVSLIYSTAELFTWKQAGSKSVVVLYGGEDELHEFAVPANKGKPTSIEGDGLQVQQINSTTVIQWAVQPSRRVVHFSDTLEVHLLWRNEAYNYWVLDLPVPGAIGRHVSRSHTNRSVIVKAGYLLRTAEIIGTSLYLTGDINTTTTIELISAPQPVTSILFNKNRIPTTITSPGRLTGTLTYHKPNISLPDLTTLDWYYLNTLPEVHDPTYDDHLWTPCTHTTTANPRNLTTPTSLYASDYGYNGGTLLYRGTFTATGNETSLYLLTEGGYAYGHSIWLNNTFLASWPGNPAFLLSNQTITFPSPLTPGTTYKLTILIDHLGNDENFPANGEFMKDPRGILDYTLHGRDDKSAISWKMTGNFGGESYADLSRGPLNEGALFAERKGYHLPGAPTEQWTKRSPFDGLPEDERPGVGFFATKFDLQIPDGYDVPISVVFENSTMAGDGSGPARFRSELFVNGWQFGKYVNHIGPQLSYPVPEGILNYNGSNYLALTIWAMDEKSFKLDGLRLQANAVVQSGYRKPSLVKGEVYKERVDSY</sequence>
<dbReference type="VEuPathDB" id="FungiDB:ASPNIDRAFT2_1131121"/>
<dbReference type="FunFam" id="2.60.120.260:FF:000065">
    <property type="entry name" value="Beta-galactosidase A"/>
    <property type="match status" value="1"/>
</dbReference>
<reference evidence="13" key="1">
    <citation type="submission" date="2016-02" db="EMBL/GenBank/DDBJ databases">
        <title>Charaterization of the Aspergillus niger beta-galactosidase family.</title>
        <authorList>
            <person name="Niu D."/>
        </authorList>
    </citation>
    <scope>NUCLEOTIDE SEQUENCE</scope>
</reference>
<dbReference type="Pfam" id="PF01301">
    <property type="entry name" value="Glyco_hydro_35"/>
    <property type="match status" value="1"/>
</dbReference>
<evidence type="ECO:0000256" key="7">
    <source>
        <dbReference type="ARBA" id="ARBA00023180"/>
    </source>
</evidence>
<dbReference type="GO" id="GO:0005990">
    <property type="term" value="P:lactose catabolic process"/>
    <property type="evidence" value="ECO:0007669"/>
    <property type="project" value="UniProtKB-ARBA"/>
</dbReference>
<dbReference type="PRINTS" id="PR00742">
    <property type="entry name" value="GLHYDRLASE35"/>
</dbReference>
<evidence type="ECO:0000259" key="12">
    <source>
        <dbReference type="SMART" id="SM01029"/>
    </source>
</evidence>
<evidence type="ECO:0000256" key="6">
    <source>
        <dbReference type="ARBA" id="ARBA00022801"/>
    </source>
</evidence>
<dbReference type="Pfam" id="PF13363">
    <property type="entry name" value="BetaGal_dom3"/>
    <property type="match status" value="1"/>
</dbReference>
<evidence type="ECO:0000256" key="9">
    <source>
        <dbReference type="RuleBase" id="RU000675"/>
    </source>
</evidence>
<dbReference type="GO" id="GO:0030246">
    <property type="term" value="F:carbohydrate binding"/>
    <property type="evidence" value="ECO:0007669"/>
    <property type="project" value="UniProtKB-ARBA"/>
</dbReference>
<comment type="function">
    <text evidence="2">Cleaves beta-linked terminal galactosyl residues from gangliosides, glycoproteins, and glycosaminoglycans.</text>
</comment>
<evidence type="ECO:0000256" key="3">
    <source>
        <dbReference type="ARBA" id="ARBA00009809"/>
    </source>
</evidence>
<dbReference type="PANTHER" id="PTHR23421">
    <property type="entry name" value="BETA-GALACTOSIDASE RELATED"/>
    <property type="match status" value="1"/>
</dbReference>
<keyword evidence="6 9" id="KW-0378">Hydrolase</keyword>
<name>A0A1D8MQ99_ASPNG</name>
<dbReference type="FunFam" id="2.102.20.10:FF:000001">
    <property type="entry name" value="Beta-galactosidase A"/>
    <property type="match status" value="1"/>
</dbReference>
<dbReference type="SMR" id="A0A1D8MQ99"/>
<evidence type="ECO:0000256" key="8">
    <source>
        <dbReference type="ARBA" id="ARBA00023295"/>
    </source>
</evidence>
<feature type="domain" description="Beta-galactosidase" evidence="12">
    <location>
        <begin position="407"/>
        <end position="585"/>
    </location>
</feature>
<evidence type="ECO:0000256" key="2">
    <source>
        <dbReference type="ARBA" id="ARBA00002691"/>
    </source>
</evidence>
<dbReference type="VEuPathDB" id="FungiDB:ATCC64974_4700"/>
<dbReference type="EMBL" id="KU847419">
    <property type="protein sequence ID" value="AOV94180.1"/>
    <property type="molecule type" value="mRNA"/>
</dbReference>
<dbReference type="VEuPathDB" id="FungiDB:M747DRAFT_327224"/>
<dbReference type="SUPFAM" id="SSF117100">
    <property type="entry name" value="Beta-galactosidase LacA, domain 3"/>
    <property type="match status" value="1"/>
</dbReference>
<evidence type="ECO:0000256" key="1">
    <source>
        <dbReference type="ARBA" id="ARBA00001412"/>
    </source>
</evidence>
<dbReference type="InterPro" id="IPR025300">
    <property type="entry name" value="BetaGal_jelly_roll_dom"/>
</dbReference>
<dbReference type="Gene3D" id="2.102.20.10">
    <property type="entry name" value="Beta-galactosidase, domain 2"/>
    <property type="match status" value="1"/>
</dbReference>
<evidence type="ECO:0000313" key="13">
    <source>
        <dbReference type="EMBL" id="AOV94180.1"/>
    </source>
</evidence>
<dbReference type="EC" id="3.2.1.23" evidence="4 9"/>
<feature type="chain" id="PRO_5009110005" description="Beta-galactosidase" evidence="11">
    <location>
        <begin position="19"/>
        <end position="1030"/>
    </location>
</feature>
<dbReference type="Gene3D" id="2.60.120.260">
    <property type="entry name" value="Galactose-binding domain-like"/>
    <property type="match status" value="2"/>
</dbReference>
<dbReference type="SMART" id="SM01029">
    <property type="entry name" value="BetaGal_dom2"/>
    <property type="match status" value="1"/>
</dbReference>
<comment type="catalytic activity">
    <reaction evidence="1 9">
        <text>Hydrolysis of terminal non-reducing beta-D-galactose residues in beta-D-galactosides.</text>
        <dbReference type="EC" id="3.2.1.23"/>
    </reaction>
</comment>
<keyword evidence="5 11" id="KW-0732">Signal</keyword>
<dbReference type="Pfam" id="PF13364">
    <property type="entry name" value="BetaGal_ABD2"/>
    <property type="match status" value="2"/>
</dbReference>
<dbReference type="SUPFAM" id="SSF51445">
    <property type="entry name" value="(Trans)glycosidases"/>
    <property type="match status" value="1"/>
</dbReference>
<accession>A0A1D8MQ99</accession>
<dbReference type="OrthoDB" id="1657402at2759"/>
<dbReference type="VEuPathDB" id="FungiDB:An14g05820"/>
<dbReference type="InterPro" id="IPR036833">
    <property type="entry name" value="BetaGal_dom3_sf"/>
</dbReference>
<evidence type="ECO:0000256" key="10">
    <source>
        <dbReference type="RuleBase" id="RU003679"/>
    </source>
</evidence>
<feature type="signal peptide" evidence="11">
    <location>
        <begin position="1"/>
        <end position="18"/>
    </location>
</feature>
<dbReference type="GO" id="GO:0004565">
    <property type="term" value="F:beta-galactosidase activity"/>
    <property type="evidence" value="ECO:0007669"/>
    <property type="project" value="UniProtKB-EC"/>
</dbReference>
<dbReference type="InterPro" id="IPR031330">
    <property type="entry name" value="Gly_Hdrlase_35_cat"/>
</dbReference>
<keyword evidence="7" id="KW-0325">Glycoprotein</keyword>
<comment type="similarity">
    <text evidence="3 10">Belongs to the glycosyl hydrolase 35 family.</text>
</comment>
<evidence type="ECO:0000256" key="4">
    <source>
        <dbReference type="ARBA" id="ARBA00012756"/>
    </source>
</evidence>
<dbReference type="InterPro" id="IPR001944">
    <property type="entry name" value="Glycoside_Hdrlase_35"/>
</dbReference>
<dbReference type="Gene3D" id="3.20.20.80">
    <property type="entry name" value="Glycosidases"/>
    <property type="match status" value="1"/>
</dbReference>
<keyword evidence="8 9" id="KW-0326">Glycosidase</keyword>
<dbReference type="InterPro" id="IPR018954">
    <property type="entry name" value="Betagal_dom2"/>
</dbReference>
<dbReference type="InterPro" id="IPR037110">
    <property type="entry name" value="Betagal_dom2_sf"/>
</dbReference>
<dbReference type="Pfam" id="PF10435">
    <property type="entry name" value="BetaGal_dom2"/>
    <property type="match status" value="1"/>
</dbReference>
<dbReference type="InterPro" id="IPR017853">
    <property type="entry name" value="GH"/>
</dbReference>
<dbReference type="SUPFAM" id="SSF51011">
    <property type="entry name" value="Glycosyl hydrolase domain"/>
    <property type="match status" value="1"/>
</dbReference>
<dbReference type="Gene3D" id="2.60.390.10">
    <property type="entry name" value="Beta-galactosidase, domain 3"/>
    <property type="match status" value="1"/>
</dbReference>
<dbReference type="SUPFAM" id="SSF49785">
    <property type="entry name" value="Galactose-binding domain-like"/>
    <property type="match status" value="2"/>
</dbReference>
<dbReference type="PROSITE" id="PS01182">
    <property type="entry name" value="GLYCOSYL_HYDROL_F35"/>
    <property type="match status" value="1"/>
</dbReference>
<gene>
    <name evidence="13" type="primary">lacE</name>
</gene>
<dbReference type="InterPro" id="IPR025972">
    <property type="entry name" value="BetaGal_dom3"/>
</dbReference>
<dbReference type="AlphaFoldDB" id="A0A1D8MQ99"/>
<dbReference type="FunFam" id="3.20.20.80:FF:000040">
    <property type="entry name" value="Beta-galactosidase A"/>
    <property type="match status" value="1"/>
</dbReference>
<organism evidence="13">
    <name type="scientific">Aspergillus niger</name>
    <dbReference type="NCBI Taxonomy" id="5061"/>
    <lineage>
        <taxon>Eukaryota</taxon>
        <taxon>Fungi</taxon>
        <taxon>Dikarya</taxon>
        <taxon>Ascomycota</taxon>
        <taxon>Pezizomycotina</taxon>
        <taxon>Eurotiomycetes</taxon>
        <taxon>Eurotiomycetidae</taxon>
        <taxon>Eurotiales</taxon>
        <taxon>Aspergillaceae</taxon>
        <taxon>Aspergillus</taxon>
        <taxon>Aspergillus subgen. Circumdati</taxon>
    </lineage>
</organism>
<evidence type="ECO:0000256" key="11">
    <source>
        <dbReference type="SAM" id="SignalP"/>
    </source>
</evidence>
<evidence type="ECO:0000256" key="5">
    <source>
        <dbReference type="ARBA" id="ARBA00022729"/>
    </source>
</evidence>
<dbReference type="InterPro" id="IPR008979">
    <property type="entry name" value="Galactose-bd-like_sf"/>
</dbReference>
<protein>
    <recommendedName>
        <fullName evidence="4 9">Beta-galactosidase</fullName>
        <ecNumber evidence="4 9">3.2.1.23</ecNumber>
    </recommendedName>
</protein>
<proteinExistence type="evidence at transcript level"/>